<organism evidence="4 5">
    <name type="scientific">Methylobacterium dankookense</name>
    <dbReference type="NCBI Taxonomy" id="560405"/>
    <lineage>
        <taxon>Bacteria</taxon>
        <taxon>Pseudomonadati</taxon>
        <taxon>Pseudomonadota</taxon>
        <taxon>Alphaproteobacteria</taxon>
        <taxon>Hyphomicrobiales</taxon>
        <taxon>Methylobacteriaceae</taxon>
        <taxon>Methylobacterium</taxon>
    </lineage>
</organism>
<reference evidence="3" key="3">
    <citation type="submission" date="2021-08" db="EMBL/GenBank/DDBJ databases">
        <authorList>
            <person name="Tani A."/>
            <person name="Ola A."/>
            <person name="Ogura Y."/>
            <person name="Katsura K."/>
            <person name="Hayashi T."/>
        </authorList>
    </citation>
    <scope>NUCLEOTIDE SEQUENCE</scope>
    <source>
        <strain evidence="3">DSM 22415</strain>
    </source>
</reference>
<reference evidence="3" key="2">
    <citation type="journal article" date="2021" name="Front. Microbiol.">
        <title>Comprehensive Comparative Genomics and Phenotyping of Methylobacterium Species.</title>
        <authorList>
            <person name="Alessa O."/>
            <person name="Ogura Y."/>
            <person name="Fujitani Y."/>
            <person name="Takami H."/>
            <person name="Hayashi T."/>
            <person name="Sahin N."/>
            <person name="Tani A."/>
        </authorList>
    </citation>
    <scope>NUCLEOTIDE SEQUENCE</scope>
    <source>
        <strain evidence="3">DSM 22415</strain>
    </source>
</reference>
<accession>A0A564G5P0</accession>
<evidence type="ECO:0000313" key="6">
    <source>
        <dbReference type="Proteomes" id="UP001055303"/>
    </source>
</evidence>
<evidence type="ECO:0000313" key="4">
    <source>
        <dbReference type="EMBL" id="VUF15863.1"/>
    </source>
</evidence>
<reference evidence="4 5" key="1">
    <citation type="submission" date="2019-06" db="EMBL/GenBank/DDBJ databases">
        <authorList>
            <person name="Rodrigo-Torres L."/>
            <person name="Arahal R. D."/>
            <person name="Lucena T."/>
        </authorList>
    </citation>
    <scope>NUCLEOTIDE SEQUENCE [LARGE SCALE GENOMIC DNA]</scope>
    <source>
        <strain evidence="4 5">SW08-7</strain>
    </source>
</reference>
<name>A0A564G5P0_9HYPH</name>
<feature type="domain" description="Transposase IS204/IS1001/IS1096/IS1165 zinc-finger" evidence="2">
    <location>
        <begin position="36"/>
        <end position="79"/>
    </location>
</feature>
<dbReference type="Proteomes" id="UP000401717">
    <property type="component" value="Unassembled WGS sequence"/>
</dbReference>
<gene>
    <name evidence="3" type="ORF">IFDJLNFL_4969</name>
    <name evidence="4" type="ORF">MTDSW087_05611</name>
</gene>
<evidence type="ECO:0008006" key="7">
    <source>
        <dbReference type="Google" id="ProtNLM"/>
    </source>
</evidence>
<evidence type="ECO:0000259" key="2">
    <source>
        <dbReference type="Pfam" id="PF14690"/>
    </source>
</evidence>
<dbReference type="Pfam" id="PF01610">
    <property type="entry name" value="DDE_Tnp_ISL3"/>
    <property type="match status" value="1"/>
</dbReference>
<sequence length="398" mass="44504">MPKRLRPFIPPSLRVVSVTSEPQHVTVLAVPRSLTACCSACRLRSDSVHGSYGRHLADLPWQGRSVGLHVRLRRLRCRNPACPRRTFSETPPDVAAPHARRSRRLHDLQRHFGLALGGAPAARLAYRLAIPASPSTFLRFVRAGPTPVALPPRVIAIDEWAWRRGCRYGTVIVDLERRVIADLLPDREIEVVAAWLRRHPRVEIIARDRAEVYSEAVRQGAPEAVHVLDRWHLLRNLGEALQEVVGGEHAVIHSVTRTLGDERAAALRIEQNRARPATASDRRKLARHAPRRARHAEVRRLHAPKLADAADLAVRFARMPRGQSSEPVTDWLAAARSSVLKRFAAGLQRDAAGIENVIALPWSTGPVEGEISRLMTIKRSMYGRAGFELLRQRVLNPV</sequence>
<feature type="domain" description="Transposase IS204/IS1001/IS1096/IS1165 DDE" evidence="1">
    <location>
        <begin position="155"/>
        <end position="394"/>
    </location>
</feature>
<dbReference type="NCBIfam" id="NF033550">
    <property type="entry name" value="transpos_ISL3"/>
    <property type="match status" value="1"/>
</dbReference>
<dbReference type="InterPro" id="IPR002560">
    <property type="entry name" value="Transposase_DDE"/>
</dbReference>
<dbReference type="EMBL" id="BPQI01000183">
    <property type="protein sequence ID" value="GJD59043.1"/>
    <property type="molecule type" value="Genomic_DNA"/>
</dbReference>
<dbReference type="InterPro" id="IPR047951">
    <property type="entry name" value="Transpos_ISL3"/>
</dbReference>
<dbReference type="EMBL" id="CABFVH010000074">
    <property type="protein sequence ID" value="VUF15863.1"/>
    <property type="molecule type" value="Genomic_DNA"/>
</dbReference>
<dbReference type="PANTHER" id="PTHR33498:SF1">
    <property type="entry name" value="TRANSPOSASE FOR INSERTION SEQUENCE ELEMENT IS1557"/>
    <property type="match status" value="1"/>
</dbReference>
<dbReference type="InterPro" id="IPR029261">
    <property type="entry name" value="Transposase_Znf"/>
</dbReference>
<dbReference type="AlphaFoldDB" id="A0A564G5P0"/>
<evidence type="ECO:0000259" key="1">
    <source>
        <dbReference type="Pfam" id="PF01610"/>
    </source>
</evidence>
<dbReference type="RefSeq" id="WP_210248317.1">
    <property type="nucleotide sequence ID" value="NZ_BPQI01000183.1"/>
</dbReference>
<evidence type="ECO:0000313" key="3">
    <source>
        <dbReference type="EMBL" id="GJD59043.1"/>
    </source>
</evidence>
<evidence type="ECO:0000313" key="5">
    <source>
        <dbReference type="Proteomes" id="UP000401717"/>
    </source>
</evidence>
<dbReference type="Proteomes" id="UP001055303">
    <property type="component" value="Unassembled WGS sequence"/>
</dbReference>
<protein>
    <recommendedName>
        <fullName evidence="7">Transposase IS204/IS1001/IS1096/IS1165 DDE domain-containing protein</fullName>
    </recommendedName>
</protein>
<dbReference type="Pfam" id="PF14690">
    <property type="entry name" value="Zn_ribbon_ISL3"/>
    <property type="match status" value="1"/>
</dbReference>
<dbReference type="PANTHER" id="PTHR33498">
    <property type="entry name" value="TRANSPOSASE FOR INSERTION SEQUENCE ELEMENT IS1557"/>
    <property type="match status" value="1"/>
</dbReference>
<proteinExistence type="predicted"/>
<keyword evidence="6" id="KW-1185">Reference proteome</keyword>